<feature type="repeat" description="WD" evidence="3">
    <location>
        <begin position="1"/>
        <end position="14"/>
    </location>
</feature>
<evidence type="ECO:0000313" key="4">
    <source>
        <dbReference type="EMBL" id="KAG9228127.1"/>
    </source>
</evidence>
<dbReference type="Pfam" id="PF00400">
    <property type="entry name" value="WD40"/>
    <property type="match status" value="3"/>
</dbReference>
<comment type="caution">
    <text evidence="4">The sequence shown here is derived from an EMBL/GenBank/DDBJ whole genome shotgun (WGS) entry which is preliminary data.</text>
</comment>
<organism evidence="4 5">
    <name type="scientific">Amylocarpus encephaloides</name>
    <dbReference type="NCBI Taxonomy" id="45428"/>
    <lineage>
        <taxon>Eukaryota</taxon>
        <taxon>Fungi</taxon>
        <taxon>Dikarya</taxon>
        <taxon>Ascomycota</taxon>
        <taxon>Pezizomycotina</taxon>
        <taxon>Leotiomycetes</taxon>
        <taxon>Helotiales</taxon>
        <taxon>Helotiales incertae sedis</taxon>
        <taxon>Amylocarpus</taxon>
    </lineage>
</organism>
<feature type="repeat" description="WD" evidence="3">
    <location>
        <begin position="24"/>
        <end position="65"/>
    </location>
</feature>
<evidence type="ECO:0000313" key="5">
    <source>
        <dbReference type="Proteomes" id="UP000824998"/>
    </source>
</evidence>
<dbReference type="Proteomes" id="UP000824998">
    <property type="component" value="Unassembled WGS sequence"/>
</dbReference>
<protein>
    <submittedName>
        <fullName evidence="4">WD40-repeat-containing domain protein</fullName>
    </submittedName>
</protein>
<dbReference type="InterPro" id="IPR020472">
    <property type="entry name" value="WD40_PAC1"/>
</dbReference>
<keyword evidence="5" id="KW-1185">Reference proteome</keyword>
<keyword evidence="1 3" id="KW-0853">WD repeat</keyword>
<reference evidence="4" key="1">
    <citation type="journal article" date="2021" name="IMA Fungus">
        <title>Genomic characterization of three marine fungi, including Emericellopsis atlantica sp. nov. with signatures of a generalist lifestyle and marine biomass degradation.</title>
        <authorList>
            <person name="Hagestad O.C."/>
            <person name="Hou L."/>
            <person name="Andersen J.H."/>
            <person name="Hansen E.H."/>
            <person name="Altermark B."/>
            <person name="Li C."/>
            <person name="Kuhnert E."/>
            <person name="Cox R.J."/>
            <person name="Crous P.W."/>
            <person name="Spatafora J.W."/>
            <person name="Lail K."/>
            <person name="Amirebrahimi M."/>
            <person name="Lipzen A."/>
            <person name="Pangilinan J."/>
            <person name="Andreopoulos W."/>
            <person name="Hayes R.D."/>
            <person name="Ng V."/>
            <person name="Grigoriev I.V."/>
            <person name="Jackson S.A."/>
            <person name="Sutton T.D.S."/>
            <person name="Dobson A.D.W."/>
            <person name="Rama T."/>
        </authorList>
    </citation>
    <scope>NUCLEOTIDE SEQUENCE</scope>
    <source>
        <strain evidence="4">TRa018bII</strain>
    </source>
</reference>
<dbReference type="Gene3D" id="2.130.10.10">
    <property type="entry name" value="YVTN repeat-like/Quinoprotein amine dehydrogenase"/>
    <property type="match status" value="1"/>
</dbReference>
<feature type="non-terminal residue" evidence="4">
    <location>
        <position position="83"/>
    </location>
</feature>
<dbReference type="PROSITE" id="PS50082">
    <property type="entry name" value="WD_REPEATS_2"/>
    <property type="match status" value="3"/>
</dbReference>
<dbReference type="InterPro" id="IPR019775">
    <property type="entry name" value="WD40_repeat_CS"/>
</dbReference>
<gene>
    <name evidence="4" type="ORF">BJ875DRAFT_342201</name>
</gene>
<accession>A0A9P7Y747</accession>
<keyword evidence="2" id="KW-0677">Repeat</keyword>
<dbReference type="PROSITE" id="PS50294">
    <property type="entry name" value="WD_REPEATS_REGION"/>
    <property type="match status" value="3"/>
</dbReference>
<dbReference type="PANTHER" id="PTHR19848:SF8">
    <property type="entry name" value="F-BOX AND WD REPEAT DOMAIN CONTAINING 7"/>
    <property type="match status" value="1"/>
</dbReference>
<dbReference type="SUPFAM" id="SSF50978">
    <property type="entry name" value="WD40 repeat-like"/>
    <property type="match status" value="1"/>
</dbReference>
<dbReference type="EMBL" id="MU252064">
    <property type="protein sequence ID" value="KAG9228127.1"/>
    <property type="molecule type" value="Genomic_DNA"/>
</dbReference>
<feature type="non-terminal residue" evidence="4">
    <location>
        <position position="1"/>
    </location>
</feature>
<sequence>VVSGSNDKTVRLWDAAIGALQQRLEGHTGWVTSVAFSPNGKQVVSGSVDRTVRLWDAATGTLQQTLEGHTDGVTSVAFSPNGK</sequence>
<proteinExistence type="predicted"/>
<evidence type="ECO:0000256" key="1">
    <source>
        <dbReference type="ARBA" id="ARBA00022574"/>
    </source>
</evidence>
<feature type="repeat" description="WD" evidence="3">
    <location>
        <begin position="66"/>
        <end position="83"/>
    </location>
</feature>
<dbReference type="OrthoDB" id="538223at2759"/>
<evidence type="ECO:0000256" key="2">
    <source>
        <dbReference type="ARBA" id="ARBA00022737"/>
    </source>
</evidence>
<dbReference type="InterPro" id="IPR001680">
    <property type="entry name" value="WD40_rpt"/>
</dbReference>
<dbReference type="InterPro" id="IPR015943">
    <property type="entry name" value="WD40/YVTN_repeat-like_dom_sf"/>
</dbReference>
<evidence type="ECO:0000256" key="3">
    <source>
        <dbReference type="PROSITE-ProRule" id="PRU00221"/>
    </source>
</evidence>
<dbReference type="PRINTS" id="PR00320">
    <property type="entry name" value="GPROTEINBRPT"/>
</dbReference>
<dbReference type="SMART" id="SM00320">
    <property type="entry name" value="WD40"/>
    <property type="match status" value="1"/>
</dbReference>
<dbReference type="PANTHER" id="PTHR19848">
    <property type="entry name" value="WD40 REPEAT PROTEIN"/>
    <property type="match status" value="1"/>
</dbReference>
<dbReference type="PROSITE" id="PS00678">
    <property type="entry name" value="WD_REPEATS_1"/>
    <property type="match status" value="1"/>
</dbReference>
<name>A0A9P7Y747_9HELO</name>
<dbReference type="InterPro" id="IPR036322">
    <property type="entry name" value="WD40_repeat_dom_sf"/>
</dbReference>
<dbReference type="AlphaFoldDB" id="A0A9P7Y747"/>